<dbReference type="PROSITE" id="PS51257">
    <property type="entry name" value="PROKAR_LIPOPROTEIN"/>
    <property type="match status" value="1"/>
</dbReference>
<name>A0A0Q0L344_PSESX</name>
<dbReference type="RefSeq" id="WP_019333708.1">
    <property type="nucleotide sequence ID" value="NZ_BQUM01000002.1"/>
</dbReference>
<organism evidence="2 3">
    <name type="scientific">Pseudomonas syringae pv. theae</name>
    <dbReference type="NCBI Taxonomy" id="103985"/>
    <lineage>
        <taxon>Bacteria</taxon>
        <taxon>Pseudomonadati</taxon>
        <taxon>Pseudomonadota</taxon>
        <taxon>Gammaproteobacteria</taxon>
        <taxon>Pseudomonadales</taxon>
        <taxon>Pseudomonadaceae</taxon>
        <taxon>Pseudomonas</taxon>
        <taxon>Pseudomonas syringae</taxon>
    </lineage>
</organism>
<sequence length="99" mass="10756">MLKKAVAALIVSSTLALVGCGDQDKVVACPTNGEAFFKSSIDGYYAKHDKAKIGNYKLEPGERYDAKNNWWVVPYSLDGTSYLAMMSCDGRTELSVGKP</sequence>
<comment type="caution">
    <text evidence="2">The sequence shown here is derived from an EMBL/GenBank/DDBJ whole genome shotgun (WGS) entry which is preliminary data.</text>
</comment>
<evidence type="ECO:0000313" key="3">
    <source>
        <dbReference type="Proteomes" id="UP000282636"/>
    </source>
</evidence>
<reference evidence="2 3" key="1">
    <citation type="submission" date="2018-08" db="EMBL/GenBank/DDBJ databases">
        <title>Recombination of ecologically and evolutionarily significant loci maintains genetic cohesion in the Pseudomonas syringae species complex.</title>
        <authorList>
            <person name="Dillon M."/>
            <person name="Thakur S."/>
            <person name="Almeida R.N.D."/>
            <person name="Weir B.S."/>
            <person name="Guttman D.S."/>
        </authorList>
    </citation>
    <scope>NUCLEOTIDE SEQUENCE [LARGE SCALE GENOMIC DNA]</scope>
    <source>
        <strain evidence="2 3">ICMP 3934</strain>
    </source>
</reference>
<evidence type="ECO:0008006" key="4">
    <source>
        <dbReference type="Google" id="ProtNLM"/>
    </source>
</evidence>
<dbReference type="Proteomes" id="UP000282636">
    <property type="component" value="Unassembled WGS sequence"/>
</dbReference>
<evidence type="ECO:0000313" key="2">
    <source>
        <dbReference type="EMBL" id="RMT64396.1"/>
    </source>
</evidence>
<feature type="chain" id="PRO_5030016665" description="Lipoprotein" evidence="1">
    <location>
        <begin position="19"/>
        <end position="99"/>
    </location>
</feature>
<dbReference type="EMBL" id="RBTL01000232">
    <property type="protein sequence ID" value="RMT64396.1"/>
    <property type="molecule type" value="Genomic_DNA"/>
</dbReference>
<proteinExistence type="predicted"/>
<protein>
    <recommendedName>
        <fullName evidence="4">Lipoprotein</fullName>
    </recommendedName>
</protein>
<keyword evidence="1" id="KW-0732">Signal</keyword>
<gene>
    <name evidence="2" type="ORF">ALP44_103037</name>
</gene>
<evidence type="ECO:0000256" key="1">
    <source>
        <dbReference type="SAM" id="SignalP"/>
    </source>
</evidence>
<dbReference type="AlphaFoldDB" id="A0A0Q0L344"/>
<feature type="signal peptide" evidence="1">
    <location>
        <begin position="1"/>
        <end position="18"/>
    </location>
</feature>
<accession>A0A0Q0L344</accession>